<evidence type="ECO:0000256" key="8">
    <source>
        <dbReference type="ARBA" id="ARBA00022692"/>
    </source>
</evidence>
<evidence type="ECO:0000256" key="9">
    <source>
        <dbReference type="ARBA" id="ARBA00022723"/>
    </source>
</evidence>
<keyword evidence="6 14" id="KW-0997">Cell inner membrane</keyword>
<proteinExistence type="inferred from homology"/>
<comment type="subcellular location">
    <subcellularLocation>
        <location evidence="1">Cell inner membrane</location>
        <topology evidence="1">Single-pass type II membrane protein</topology>
    </subcellularLocation>
</comment>
<evidence type="ECO:0000313" key="18">
    <source>
        <dbReference type="Proteomes" id="UP000809621"/>
    </source>
</evidence>
<dbReference type="InterPro" id="IPR051174">
    <property type="entry name" value="Cytochrome_c-type_ET"/>
</dbReference>
<evidence type="ECO:0000256" key="13">
    <source>
        <dbReference type="ARBA" id="ARBA00023136"/>
    </source>
</evidence>
<reference evidence="17 18" key="1">
    <citation type="submission" date="2021-02" db="EMBL/GenBank/DDBJ databases">
        <authorList>
            <person name="Park J.-S."/>
        </authorList>
    </citation>
    <scope>NUCLEOTIDE SEQUENCE [LARGE SCALE GENOMIC DNA]</scope>
    <source>
        <strain evidence="17 18">188UL20-2</strain>
    </source>
</reference>
<name>A0ABS2HF02_9VIBR</name>
<keyword evidence="8 15" id="KW-0812">Transmembrane</keyword>
<comment type="similarity">
    <text evidence="3">Belongs to the NapC/NirT/NrfH family.</text>
</comment>
<protein>
    <recommendedName>
        <fullName evidence="14">Cytochrome c-type protein</fullName>
    </recommendedName>
</protein>
<dbReference type="PANTHER" id="PTHR30333">
    <property type="entry name" value="CYTOCHROME C-TYPE PROTEIN"/>
    <property type="match status" value="1"/>
</dbReference>
<evidence type="ECO:0000259" key="16">
    <source>
        <dbReference type="Pfam" id="PF03264"/>
    </source>
</evidence>
<evidence type="ECO:0000256" key="6">
    <source>
        <dbReference type="ARBA" id="ARBA00022519"/>
    </source>
</evidence>
<dbReference type="InterPro" id="IPR005126">
    <property type="entry name" value="NapC/NirT_cyt_c_N"/>
</dbReference>
<evidence type="ECO:0000256" key="2">
    <source>
        <dbReference type="ARBA" id="ARBA00006417"/>
    </source>
</evidence>
<dbReference type="Pfam" id="PF03264">
    <property type="entry name" value="Cytochrom_NNT"/>
    <property type="match status" value="1"/>
</dbReference>
<feature type="domain" description="NapC/NirT cytochrome c N-terminal" evidence="16">
    <location>
        <begin position="16"/>
        <end position="187"/>
    </location>
</feature>
<evidence type="ECO:0000256" key="14">
    <source>
        <dbReference type="PIRNR" id="PIRNR000014"/>
    </source>
</evidence>
<keyword evidence="12 14" id="KW-0408">Iron</keyword>
<evidence type="ECO:0000256" key="15">
    <source>
        <dbReference type="SAM" id="Phobius"/>
    </source>
</evidence>
<evidence type="ECO:0000256" key="12">
    <source>
        <dbReference type="ARBA" id="ARBA00023004"/>
    </source>
</evidence>
<dbReference type="PIRSF" id="PIRSF000014">
    <property type="entry name" value="4_hem_cytch_TorC"/>
    <property type="match status" value="1"/>
</dbReference>
<keyword evidence="13 14" id="KW-0472">Membrane</keyword>
<feature type="transmembrane region" description="Helical" evidence="15">
    <location>
        <begin position="21"/>
        <end position="39"/>
    </location>
</feature>
<keyword evidence="18" id="KW-1185">Reference proteome</keyword>
<dbReference type="SUPFAM" id="SSF48695">
    <property type="entry name" value="Multiheme cytochromes"/>
    <property type="match status" value="1"/>
</dbReference>
<dbReference type="InterPro" id="IPR018588">
    <property type="entry name" value="Dihaem_cytochrome-c"/>
</dbReference>
<comment type="caution">
    <text evidence="17">The sequence shown here is derived from an EMBL/GenBank/DDBJ whole genome shotgun (WGS) entry which is preliminary data.</text>
</comment>
<evidence type="ECO:0000256" key="10">
    <source>
        <dbReference type="ARBA" id="ARBA00022982"/>
    </source>
</evidence>
<dbReference type="RefSeq" id="WP_205157757.1">
    <property type="nucleotide sequence ID" value="NZ_JAFEUM010000002.1"/>
</dbReference>
<dbReference type="NCBIfam" id="TIGR02162">
    <property type="entry name" value="torC"/>
    <property type="match status" value="1"/>
</dbReference>
<dbReference type="InterPro" id="IPR038266">
    <property type="entry name" value="NapC/NirT_cytc_sf"/>
</dbReference>
<evidence type="ECO:0000256" key="3">
    <source>
        <dbReference type="ARBA" id="ARBA00007395"/>
    </source>
</evidence>
<dbReference type="Gene3D" id="1.10.3820.10">
    <property type="entry name" value="Di-heme elbow motif domain"/>
    <property type="match status" value="1"/>
</dbReference>
<dbReference type="InterPro" id="IPR036280">
    <property type="entry name" value="Multihaem_cyt_sf"/>
</dbReference>
<evidence type="ECO:0000313" key="17">
    <source>
        <dbReference type="EMBL" id="MBM7036163.1"/>
    </source>
</evidence>
<evidence type="ECO:0000256" key="11">
    <source>
        <dbReference type="ARBA" id="ARBA00022989"/>
    </source>
</evidence>
<evidence type="ECO:0000256" key="1">
    <source>
        <dbReference type="ARBA" id="ARBA00004249"/>
    </source>
</evidence>
<evidence type="ECO:0000256" key="7">
    <source>
        <dbReference type="ARBA" id="ARBA00022617"/>
    </source>
</evidence>
<keyword evidence="4 14" id="KW-0813">Transport</keyword>
<gene>
    <name evidence="17" type="primary">torC</name>
    <name evidence="17" type="ORF">JQC93_07035</name>
</gene>
<evidence type="ECO:0000256" key="5">
    <source>
        <dbReference type="ARBA" id="ARBA00022475"/>
    </source>
</evidence>
<keyword evidence="11 15" id="KW-1133">Transmembrane helix</keyword>
<dbReference type="InterPro" id="IPR009154">
    <property type="entry name" value="Membr-bd_4haem_cyt_TorC"/>
</dbReference>
<dbReference type="Pfam" id="PF09626">
    <property type="entry name" value="DHC"/>
    <property type="match status" value="1"/>
</dbReference>
<accession>A0ABS2HF02</accession>
<keyword evidence="7 14" id="KW-0349">Heme</keyword>
<evidence type="ECO:0000256" key="4">
    <source>
        <dbReference type="ARBA" id="ARBA00022448"/>
    </source>
</evidence>
<dbReference type="EMBL" id="JAFEUM010000002">
    <property type="protein sequence ID" value="MBM7036163.1"/>
    <property type="molecule type" value="Genomic_DNA"/>
</dbReference>
<dbReference type="PANTHER" id="PTHR30333:SF1">
    <property type="entry name" value="CYTOCHROME C-TYPE PROTEIN NAPC"/>
    <property type="match status" value="1"/>
</dbReference>
<keyword evidence="9 14" id="KW-0479">Metal-binding</keyword>
<comment type="similarity">
    <text evidence="2 14">Belongs to the TorC/TorY family.</text>
</comment>
<keyword evidence="10 14" id="KW-0249">Electron transport</keyword>
<sequence length="394" mass="43969">MLALIKKLWATMRRPAVHISLGVLTLGGFIAGVLFWGGFNTAMELSNTEKFCVSCHTMRDNVYQELQHTPHWKNTSGVRATCPDCHVPHEWTAKVARKIQASKEVFAQIFGDLDTPEKFEARRLDLAMHEWDRFSSNGSLECKNCHNYDSMDFESMRPTARLQMKSAAERDQSCVDCHKGIAHKLPANMEAASGIVGELEQIASATSYSAGNSYVSVRHVPMYEDAGLTKEAGLLNPASEVKVLEVDGDSLKIELAGWRKLKGFGRVFQEDFGMNIAVGSLLKESAENDQIVEGFEEKEDDLTGLPWQRVTATVYLKAEALIEGYQPIWDRAGESYKTNCSTCHTQPAPAHFSTNSWPGMFNGMSAFVNFDTDTEALVLKYLQKHSSDFSDDHH</sequence>
<organism evidence="17 18">
    <name type="scientific">Vibrio ulleungensis</name>
    <dbReference type="NCBI Taxonomy" id="2807619"/>
    <lineage>
        <taxon>Bacteria</taxon>
        <taxon>Pseudomonadati</taxon>
        <taxon>Pseudomonadota</taxon>
        <taxon>Gammaproteobacteria</taxon>
        <taxon>Vibrionales</taxon>
        <taxon>Vibrionaceae</taxon>
        <taxon>Vibrio</taxon>
    </lineage>
</organism>
<keyword evidence="5 14" id="KW-1003">Cell membrane</keyword>
<dbReference type="Proteomes" id="UP000809621">
    <property type="component" value="Unassembled WGS sequence"/>
</dbReference>